<protein>
    <submittedName>
        <fullName evidence="1">Uncharacterized protein</fullName>
    </submittedName>
</protein>
<accession>A0ACC2P342</accession>
<sequence length="525" mass="57172">ISDGCRMKEVTSKKEEDATSPKFIEVKRLEKSHSSERWRIIRNILMIGFAFMLQFTAFMGASNLQSSVNADESLGTFTLAAIYGSLIFSNIFLPVLVISWLGCKWTIAVSFAAYMPFIAAQFYPRFWTMIPSGLAVGLGGGPLWCAKCTYLTVVSEAYASLSELGADVLVTRFFGLFFMFFQMAQVWGNLISSAVLSYGMESETNSTGLLLASADIENTTITTTTTTTTELSNVTAAGLEVNVSLVAELCGANFLGASENPNLEPPPAERIHLISGIYLGCMMLACLIVAFGVDSLDRYDKGRTGSAAGKSGLKLLAVTLKLLREKSQLLILPITIFIGAEQAFLFADYNAAYVSCAWGISNIGYVMICFGVVNALAAPLIGSVVKLTGRVPVMAVAFFIHIGLFIKLILWTPSAQQSWTFFAITGLWGIADAVWLVQVNALSGLLFPGKEESGYSNFKLWEATGSVITYAYSPYLRIDTKLYILIGTLCVGMICYLIIEFTGRVKKVVCRDKPDFELVAGAEKF</sequence>
<name>A0ACC2P342_9HYME</name>
<gene>
    <name evidence="1" type="ORF">QAD02_011986</name>
</gene>
<reference evidence="1" key="1">
    <citation type="submission" date="2023-04" db="EMBL/GenBank/DDBJ databases">
        <title>A chromosome-level genome assembly of the parasitoid wasp Eretmocerus hayati.</title>
        <authorList>
            <person name="Zhong Y."/>
            <person name="Liu S."/>
            <person name="Liu Y."/>
        </authorList>
    </citation>
    <scope>NUCLEOTIDE SEQUENCE</scope>
    <source>
        <strain evidence="1">ZJU_SS_LIU_2023</strain>
    </source>
</reference>
<dbReference type="Proteomes" id="UP001239111">
    <property type="component" value="Chromosome 2"/>
</dbReference>
<evidence type="ECO:0000313" key="1">
    <source>
        <dbReference type="EMBL" id="KAJ8676200.1"/>
    </source>
</evidence>
<organism evidence="1 2">
    <name type="scientific">Eretmocerus hayati</name>
    <dbReference type="NCBI Taxonomy" id="131215"/>
    <lineage>
        <taxon>Eukaryota</taxon>
        <taxon>Metazoa</taxon>
        <taxon>Ecdysozoa</taxon>
        <taxon>Arthropoda</taxon>
        <taxon>Hexapoda</taxon>
        <taxon>Insecta</taxon>
        <taxon>Pterygota</taxon>
        <taxon>Neoptera</taxon>
        <taxon>Endopterygota</taxon>
        <taxon>Hymenoptera</taxon>
        <taxon>Apocrita</taxon>
        <taxon>Proctotrupomorpha</taxon>
        <taxon>Chalcidoidea</taxon>
        <taxon>Aphelinidae</taxon>
        <taxon>Aphelininae</taxon>
        <taxon>Eretmocerus</taxon>
    </lineage>
</organism>
<evidence type="ECO:0000313" key="2">
    <source>
        <dbReference type="Proteomes" id="UP001239111"/>
    </source>
</evidence>
<proteinExistence type="predicted"/>
<comment type="caution">
    <text evidence="1">The sequence shown here is derived from an EMBL/GenBank/DDBJ whole genome shotgun (WGS) entry which is preliminary data.</text>
</comment>
<feature type="non-terminal residue" evidence="1">
    <location>
        <position position="1"/>
    </location>
</feature>
<keyword evidence="2" id="KW-1185">Reference proteome</keyword>
<dbReference type="EMBL" id="CM056742">
    <property type="protein sequence ID" value="KAJ8676200.1"/>
    <property type="molecule type" value="Genomic_DNA"/>
</dbReference>